<dbReference type="STRING" id="289377.HL41_01415"/>
<dbReference type="Gene3D" id="1.10.10.10">
    <property type="entry name" value="Winged helix-like DNA-binding domain superfamily/Winged helix DNA-binding domain"/>
    <property type="match status" value="1"/>
</dbReference>
<dbReference type="SUPFAM" id="SSF102405">
    <property type="entry name" value="MCP/YpsA-like"/>
    <property type="match status" value="1"/>
</dbReference>
<organism evidence="4 5">
    <name type="scientific">Thermodesulfobacterium commune DSM 2178</name>
    <dbReference type="NCBI Taxonomy" id="289377"/>
    <lineage>
        <taxon>Bacteria</taxon>
        <taxon>Pseudomonadati</taxon>
        <taxon>Thermodesulfobacteriota</taxon>
        <taxon>Thermodesulfobacteria</taxon>
        <taxon>Thermodesulfobacteriales</taxon>
        <taxon>Thermodesulfobacteriaceae</taxon>
        <taxon>Thermodesulfobacterium</taxon>
    </lineage>
</organism>
<accession>A0A075WRY5</accession>
<dbReference type="GO" id="GO:0009294">
    <property type="term" value="P:DNA-mediated transformation"/>
    <property type="evidence" value="ECO:0007669"/>
    <property type="project" value="InterPro"/>
</dbReference>
<dbReference type="Pfam" id="PF02481">
    <property type="entry name" value="DNA_processg_A"/>
    <property type="match status" value="1"/>
</dbReference>
<dbReference type="NCBIfam" id="TIGR00732">
    <property type="entry name" value="dprA"/>
    <property type="match status" value="1"/>
</dbReference>
<reference evidence="4 5" key="1">
    <citation type="journal article" date="2015" name="Genome Announc.">
        <title>Genome Sequence of a Sulfate-Reducing Thermophilic Bacterium, Thermodesulfobacterium commune DSM 2178T (Phylum Thermodesulfobacteria).</title>
        <authorList>
            <person name="Bhatnagar S."/>
            <person name="Badger J.H."/>
            <person name="Madupu R."/>
            <person name="Khouri H.M."/>
            <person name="O'Connor E.M."/>
            <person name="Robb F.T."/>
            <person name="Ward N.L."/>
            <person name="Eisen J.A."/>
        </authorList>
    </citation>
    <scope>NUCLEOTIDE SEQUENCE [LARGE SCALE GENOMIC DNA]</scope>
    <source>
        <strain evidence="4 5">DSM 2178</strain>
    </source>
</reference>
<comment type="similarity">
    <text evidence="1">Belongs to the DprA/Smf family.</text>
</comment>
<dbReference type="InterPro" id="IPR003488">
    <property type="entry name" value="DprA"/>
</dbReference>
<dbReference type="PANTHER" id="PTHR43022:SF1">
    <property type="entry name" value="PROTEIN SMF"/>
    <property type="match status" value="1"/>
</dbReference>
<feature type="domain" description="DprA winged helix" evidence="3">
    <location>
        <begin position="283"/>
        <end position="341"/>
    </location>
</feature>
<dbReference type="PaxDb" id="289377-HL41_01415"/>
<dbReference type="InterPro" id="IPR036388">
    <property type="entry name" value="WH-like_DNA-bd_sf"/>
</dbReference>
<evidence type="ECO:0000313" key="4">
    <source>
        <dbReference type="EMBL" id="AIH03591.1"/>
    </source>
</evidence>
<dbReference type="KEGG" id="tcm:HL41_01415"/>
<dbReference type="InterPro" id="IPR057666">
    <property type="entry name" value="DrpA_SLOG"/>
</dbReference>
<evidence type="ECO:0000259" key="2">
    <source>
        <dbReference type="Pfam" id="PF02481"/>
    </source>
</evidence>
<evidence type="ECO:0000256" key="1">
    <source>
        <dbReference type="ARBA" id="ARBA00006525"/>
    </source>
</evidence>
<gene>
    <name evidence="4" type="ORF">HL41_01415</name>
</gene>
<dbReference type="Proteomes" id="UP000028481">
    <property type="component" value="Chromosome"/>
</dbReference>
<dbReference type="AlphaFoldDB" id="A0A075WRY5"/>
<dbReference type="PANTHER" id="PTHR43022">
    <property type="entry name" value="PROTEIN SMF"/>
    <property type="match status" value="1"/>
</dbReference>
<proteinExistence type="inferred from homology"/>
<keyword evidence="5" id="KW-1185">Reference proteome</keyword>
<dbReference type="EMBL" id="CP008796">
    <property type="protein sequence ID" value="AIH03591.1"/>
    <property type="molecule type" value="Genomic_DNA"/>
</dbReference>
<dbReference type="eggNOG" id="COG0758">
    <property type="taxonomic scope" value="Bacteria"/>
</dbReference>
<dbReference type="HOGENOM" id="CLU_029601_0_3_0"/>
<dbReference type="Pfam" id="PF17782">
    <property type="entry name" value="WHD_DprA"/>
    <property type="match status" value="1"/>
</dbReference>
<dbReference type="InterPro" id="IPR041614">
    <property type="entry name" value="DprA_WH"/>
</dbReference>
<dbReference type="Gene3D" id="3.40.50.450">
    <property type="match status" value="1"/>
</dbReference>
<evidence type="ECO:0000313" key="5">
    <source>
        <dbReference type="Proteomes" id="UP000028481"/>
    </source>
</evidence>
<protein>
    <submittedName>
        <fullName evidence="4">Uncharacterized protein</fullName>
    </submittedName>
</protein>
<feature type="domain" description="Smf/DprA SLOG" evidence="2">
    <location>
        <begin position="57"/>
        <end position="266"/>
    </location>
</feature>
<name>A0A075WRY5_9BACT</name>
<evidence type="ECO:0000259" key="3">
    <source>
        <dbReference type="Pfam" id="PF17782"/>
    </source>
</evidence>
<sequence>MLWLGFYLKEKNVLKTVKFFEENIPLEEILSYKKYKVKEIEILGLKEFEKAEKLGIKILFREDKEFPEKIKLIPYAPIFLYVKGNLEKISPSVGVIGSRRPTNYGKEVAYKFSKRLAEAGVVVVSGLARGIDTIAHKVCLEVEGKTIAILGSGLDVVYPPENKPLFDKISDGYGAVVSEFPFGTSPRKENFPTRNRLISGFSEAILVVEAGKRSGTLITAKWALNQGKEVFAVPGSIFSPQSEGTHFLIKSGAQPVFSPEELLEFLGVQEKDKIPNLFDFGQAEATQEKLTKEEKEVLSFLSSYPIHLEDLLLQTDLPASEVLSAITELEFKGIVQVLPGNFIKLKG</sequence>